<evidence type="ECO:0000256" key="9">
    <source>
        <dbReference type="ARBA" id="ARBA00022777"/>
    </source>
</evidence>
<keyword evidence="10" id="KW-0067">ATP-binding</keyword>
<evidence type="ECO:0000256" key="1">
    <source>
        <dbReference type="ARBA" id="ARBA00000085"/>
    </source>
</evidence>
<evidence type="ECO:0000256" key="12">
    <source>
        <dbReference type="ARBA" id="ARBA00023012"/>
    </source>
</evidence>
<evidence type="ECO:0000256" key="14">
    <source>
        <dbReference type="SAM" id="Phobius"/>
    </source>
</evidence>
<proteinExistence type="predicted"/>
<dbReference type="Pfam" id="PF00512">
    <property type="entry name" value="HisKA"/>
    <property type="match status" value="1"/>
</dbReference>
<dbReference type="CDD" id="cd00082">
    <property type="entry name" value="HisKA"/>
    <property type="match status" value="1"/>
</dbReference>
<dbReference type="GO" id="GO:0005524">
    <property type="term" value="F:ATP binding"/>
    <property type="evidence" value="ECO:0007669"/>
    <property type="project" value="UniProtKB-KW"/>
</dbReference>
<evidence type="ECO:0000313" key="16">
    <source>
        <dbReference type="EMBL" id="TEB07672.1"/>
    </source>
</evidence>
<feature type="transmembrane region" description="Helical" evidence="14">
    <location>
        <begin position="251"/>
        <end position="270"/>
    </location>
</feature>
<evidence type="ECO:0000256" key="4">
    <source>
        <dbReference type="ARBA" id="ARBA00022475"/>
    </source>
</evidence>
<dbReference type="InterPro" id="IPR003661">
    <property type="entry name" value="HisK_dim/P_dom"/>
</dbReference>
<keyword evidence="5" id="KW-0597">Phosphoprotein</keyword>
<feature type="transmembrane region" description="Helical" evidence="14">
    <location>
        <begin position="346"/>
        <end position="368"/>
    </location>
</feature>
<feature type="transmembrane region" description="Helical" evidence="14">
    <location>
        <begin position="374"/>
        <end position="394"/>
    </location>
</feature>
<dbReference type="PROSITE" id="PS50109">
    <property type="entry name" value="HIS_KIN"/>
    <property type="match status" value="1"/>
</dbReference>
<comment type="caution">
    <text evidence="16">The sequence shown here is derived from an EMBL/GenBank/DDBJ whole genome shotgun (WGS) entry which is preliminary data.</text>
</comment>
<evidence type="ECO:0000256" key="10">
    <source>
        <dbReference type="ARBA" id="ARBA00022840"/>
    </source>
</evidence>
<evidence type="ECO:0000259" key="15">
    <source>
        <dbReference type="PROSITE" id="PS50109"/>
    </source>
</evidence>
<dbReference type="RefSeq" id="WP_190239506.1">
    <property type="nucleotide sequence ID" value="NZ_QFGA01000001.1"/>
</dbReference>
<dbReference type="SMART" id="SM00387">
    <property type="entry name" value="HATPase_c"/>
    <property type="match status" value="1"/>
</dbReference>
<dbReference type="InterPro" id="IPR050398">
    <property type="entry name" value="HssS/ArlS-like"/>
</dbReference>
<dbReference type="InterPro" id="IPR036097">
    <property type="entry name" value="HisK_dim/P_sf"/>
</dbReference>
<dbReference type="Gene3D" id="3.30.565.10">
    <property type="entry name" value="Histidine kinase-like ATPase, C-terminal domain"/>
    <property type="match status" value="1"/>
</dbReference>
<evidence type="ECO:0000256" key="11">
    <source>
        <dbReference type="ARBA" id="ARBA00022989"/>
    </source>
</evidence>
<dbReference type="EMBL" id="QFGA01000001">
    <property type="protein sequence ID" value="TEB07672.1"/>
    <property type="molecule type" value="Genomic_DNA"/>
</dbReference>
<dbReference type="SUPFAM" id="SSF55874">
    <property type="entry name" value="ATPase domain of HSP90 chaperone/DNA topoisomerase II/histidine kinase"/>
    <property type="match status" value="1"/>
</dbReference>
<feature type="transmembrane region" description="Helical" evidence="14">
    <location>
        <begin position="12"/>
        <end position="36"/>
    </location>
</feature>
<evidence type="ECO:0000256" key="5">
    <source>
        <dbReference type="ARBA" id="ARBA00022553"/>
    </source>
</evidence>
<protein>
    <recommendedName>
        <fullName evidence="3">histidine kinase</fullName>
        <ecNumber evidence="3">2.7.13.3</ecNumber>
    </recommendedName>
</protein>
<feature type="transmembrane region" description="Helical" evidence="14">
    <location>
        <begin position="282"/>
        <end position="304"/>
    </location>
</feature>
<dbReference type="InterPro" id="IPR036890">
    <property type="entry name" value="HATPase_C_sf"/>
</dbReference>
<evidence type="ECO:0000256" key="2">
    <source>
        <dbReference type="ARBA" id="ARBA00004651"/>
    </source>
</evidence>
<keyword evidence="9" id="KW-0418">Kinase</keyword>
<name>A0A4Y7RG54_9FIRM</name>
<comment type="catalytic activity">
    <reaction evidence="1">
        <text>ATP + protein L-histidine = ADP + protein N-phospho-L-histidine.</text>
        <dbReference type="EC" id="2.7.13.3"/>
    </reaction>
</comment>
<organism evidence="16 17">
    <name type="scientific">Pelotomaculum schinkii</name>
    <dbReference type="NCBI Taxonomy" id="78350"/>
    <lineage>
        <taxon>Bacteria</taxon>
        <taxon>Bacillati</taxon>
        <taxon>Bacillota</taxon>
        <taxon>Clostridia</taxon>
        <taxon>Eubacteriales</taxon>
        <taxon>Desulfotomaculaceae</taxon>
        <taxon>Pelotomaculum</taxon>
    </lineage>
</organism>
<dbReference type="Gene3D" id="1.10.287.130">
    <property type="match status" value="1"/>
</dbReference>
<accession>A0A4Y7RG54</accession>
<gene>
    <name evidence="16" type="primary">phoR_1</name>
    <name evidence="16" type="ORF">Psch_01227</name>
</gene>
<feature type="transmembrane region" description="Helical" evidence="14">
    <location>
        <begin position="209"/>
        <end position="230"/>
    </location>
</feature>
<dbReference type="EC" id="2.7.13.3" evidence="3"/>
<dbReference type="PANTHER" id="PTHR45528">
    <property type="entry name" value="SENSOR HISTIDINE KINASE CPXA"/>
    <property type="match status" value="1"/>
</dbReference>
<feature type="domain" description="Histidine kinase" evidence="15">
    <location>
        <begin position="465"/>
        <end position="662"/>
    </location>
</feature>
<dbReference type="Proteomes" id="UP000298324">
    <property type="component" value="Unassembled WGS sequence"/>
</dbReference>
<keyword evidence="11 14" id="KW-1133">Transmembrane helix</keyword>
<dbReference type="Pfam" id="PF02518">
    <property type="entry name" value="HATPase_c"/>
    <property type="match status" value="1"/>
</dbReference>
<evidence type="ECO:0000256" key="3">
    <source>
        <dbReference type="ARBA" id="ARBA00012438"/>
    </source>
</evidence>
<dbReference type="SMART" id="SM00388">
    <property type="entry name" value="HisKA"/>
    <property type="match status" value="1"/>
</dbReference>
<evidence type="ECO:0000256" key="8">
    <source>
        <dbReference type="ARBA" id="ARBA00022741"/>
    </source>
</evidence>
<dbReference type="GO" id="GO:0000155">
    <property type="term" value="F:phosphorelay sensor kinase activity"/>
    <property type="evidence" value="ECO:0007669"/>
    <property type="project" value="InterPro"/>
</dbReference>
<dbReference type="AlphaFoldDB" id="A0A4Y7RG54"/>
<keyword evidence="12" id="KW-0902">Two-component regulatory system</keyword>
<keyword evidence="17" id="KW-1185">Reference proteome</keyword>
<keyword evidence="6 16" id="KW-0808">Transferase</keyword>
<sequence>MDTKLRKSKPFTAWLCCFLAVSIITGLFITGLSALAQFNGSVDALKAPFTDYKRSIAFKERTGNYFRELFYLVAYPSTDPHRKEGTIKYLDNEGENLIYYAVNKDSGLLVKNIEGDLPQISGAEMMPDLPAGYKYYWHFDGKKVWVIEDGQPVDVERLDSGYRNIIPGEYTDKTAELVNSEVFMAVKDTLVKNPYGHSQYFMEQQFMRVLGWTYIALLVLGISLLIYAIIKRREKREFDRKLASWSGKIWLEVKIVLSLLVLGLAVAVGFSPNYSGGYSFAFEWVCGIVLVSGFTLIGLWWFYLMLVDLIFNGKSFFTHNSINSLLTWYRKYESRYSWQKSMLNRAYLLVAVEAVMALMSVMFLLAAINGSGELALLAALLIAGAGIYLIYRYLKRYDETLSDLGKLMDHVELVKNGDMKTRLEVPADSNVYPAAQNLNSIQEGIGIAVAEKIKSERMKIDLITNVSHDLKTPLTSIISYVELLNREEGLPEQASDYVKILSQKSERLKNIIQDLFDLSKANSENITLDMEQLDLARLIKQTLADMEESINGSGLTFRLNIPDGPVYIVSDGKKLYRVWENLITNALKYSLSGTRVYIDLTADGESAWAAIKNTANYEMSFSADEILQRFARGDASRTSEGSGLGLPIAQSFTQICGGRFNIKIDGDLFKVELCFKQLDIT</sequence>
<evidence type="ECO:0000313" key="17">
    <source>
        <dbReference type="Proteomes" id="UP000298324"/>
    </source>
</evidence>
<keyword evidence="8" id="KW-0547">Nucleotide-binding</keyword>
<evidence type="ECO:0000256" key="7">
    <source>
        <dbReference type="ARBA" id="ARBA00022692"/>
    </source>
</evidence>
<evidence type="ECO:0000256" key="13">
    <source>
        <dbReference type="ARBA" id="ARBA00023136"/>
    </source>
</evidence>
<keyword evidence="4" id="KW-1003">Cell membrane</keyword>
<evidence type="ECO:0000256" key="6">
    <source>
        <dbReference type="ARBA" id="ARBA00022679"/>
    </source>
</evidence>
<keyword evidence="7 14" id="KW-0812">Transmembrane</keyword>
<dbReference type="SUPFAM" id="SSF47384">
    <property type="entry name" value="Homodimeric domain of signal transducing histidine kinase"/>
    <property type="match status" value="1"/>
</dbReference>
<dbReference type="FunFam" id="1.10.287.130:FF:000001">
    <property type="entry name" value="Two-component sensor histidine kinase"/>
    <property type="match status" value="1"/>
</dbReference>
<comment type="subcellular location">
    <subcellularLocation>
        <location evidence="2">Cell membrane</location>
        <topology evidence="2">Multi-pass membrane protein</topology>
    </subcellularLocation>
</comment>
<dbReference type="PANTHER" id="PTHR45528:SF1">
    <property type="entry name" value="SENSOR HISTIDINE KINASE CPXA"/>
    <property type="match status" value="1"/>
</dbReference>
<reference evidence="16 17" key="1">
    <citation type="journal article" date="2018" name="Environ. Microbiol.">
        <title>Novel energy conservation strategies and behaviour of Pelotomaculum schinkii driving syntrophic propionate catabolism.</title>
        <authorList>
            <person name="Hidalgo-Ahumada C.A.P."/>
            <person name="Nobu M.K."/>
            <person name="Narihiro T."/>
            <person name="Tamaki H."/>
            <person name="Liu W.T."/>
            <person name="Kamagata Y."/>
            <person name="Stams A.J.M."/>
            <person name="Imachi H."/>
            <person name="Sousa D.Z."/>
        </authorList>
    </citation>
    <scope>NUCLEOTIDE SEQUENCE [LARGE SCALE GENOMIC DNA]</scope>
    <source>
        <strain evidence="16 17">HH</strain>
    </source>
</reference>
<dbReference type="InterPro" id="IPR005467">
    <property type="entry name" value="His_kinase_dom"/>
</dbReference>
<dbReference type="InterPro" id="IPR003594">
    <property type="entry name" value="HATPase_dom"/>
</dbReference>
<keyword evidence="13 14" id="KW-0472">Membrane</keyword>
<dbReference type="GO" id="GO:0005886">
    <property type="term" value="C:plasma membrane"/>
    <property type="evidence" value="ECO:0007669"/>
    <property type="project" value="UniProtKB-SubCell"/>
</dbReference>